<dbReference type="Pfam" id="PF13181">
    <property type="entry name" value="TPR_8"/>
    <property type="match status" value="1"/>
</dbReference>
<dbReference type="PANTHER" id="PTHR44140">
    <property type="entry name" value="LD25575P"/>
    <property type="match status" value="1"/>
</dbReference>
<keyword evidence="9" id="KW-1185">Reference proteome</keyword>
<dbReference type="SMART" id="SM00028">
    <property type="entry name" value="TPR"/>
    <property type="match status" value="5"/>
</dbReference>
<dbReference type="GO" id="GO:0051787">
    <property type="term" value="F:misfolded protein binding"/>
    <property type="evidence" value="ECO:0007669"/>
    <property type="project" value="TreeGrafter"/>
</dbReference>
<dbReference type="SUPFAM" id="SSF46565">
    <property type="entry name" value="Chaperone J-domain"/>
    <property type="match status" value="1"/>
</dbReference>
<evidence type="ECO:0000256" key="4">
    <source>
        <dbReference type="PROSITE-ProRule" id="PRU00339"/>
    </source>
</evidence>
<evidence type="ECO:0000256" key="5">
    <source>
        <dbReference type="SAM" id="MobiDB-lite"/>
    </source>
</evidence>
<accession>A0AAV7K6H4</accession>
<proteinExistence type="predicted"/>
<dbReference type="PANTHER" id="PTHR44140:SF2">
    <property type="entry name" value="LD25575P"/>
    <property type="match status" value="1"/>
</dbReference>
<evidence type="ECO:0000256" key="1">
    <source>
        <dbReference type="ARBA" id="ARBA00004240"/>
    </source>
</evidence>
<dbReference type="SMART" id="SM00271">
    <property type="entry name" value="DnaJ"/>
    <property type="match status" value="1"/>
</dbReference>
<evidence type="ECO:0000256" key="2">
    <source>
        <dbReference type="ARBA" id="ARBA00022729"/>
    </source>
</evidence>
<feature type="domain" description="J" evidence="7">
    <location>
        <begin position="375"/>
        <end position="443"/>
    </location>
</feature>
<dbReference type="PROSITE" id="PS50076">
    <property type="entry name" value="DNAJ_2"/>
    <property type="match status" value="1"/>
</dbReference>
<dbReference type="Pfam" id="PF00226">
    <property type="entry name" value="DnaJ"/>
    <property type="match status" value="1"/>
</dbReference>
<dbReference type="Pfam" id="PF13432">
    <property type="entry name" value="TPR_16"/>
    <property type="match status" value="1"/>
</dbReference>
<dbReference type="EMBL" id="JAKMXF010000134">
    <property type="protein sequence ID" value="KAI6656673.1"/>
    <property type="molecule type" value="Genomic_DNA"/>
</dbReference>
<feature type="signal peptide" evidence="6">
    <location>
        <begin position="1"/>
        <end position="19"/>
    </location>
</feature>
<dbReference type="GO" id="GO:0005783">
    <property type="term" value="C:endoplasmic reticulum"/>
    <property type="evidence" value="ECO:0007669"/>
    <property type="project" value="UniProtKB-SubCell"/>
</dbReference>
<evidence type="ECO:0000313" key="8">
    <source>
        <dbReference type="EMBL" id="KAI6656673.1"/>
    </source>
</evidence>
<dbReference type="Gene3D" id="1.25.40.10">
    <property type="entry name" value="Tetratricopeptide repeat domain"/>
    <property type="match status" value="1"/>
</dbReference>
<feature type="region of interest" description="Disordered" evidence="5">
    <location>
        <begin position="434"/>
        <end position="467"/>
    </location>
</feature>
<keyword evidence="3" id="KW-0256">Endoplasmic reticulum</keyword>
<evidence type="ECO:0000259" key="7">
    <source>
        <dbReference type="PROSITE" id="PS50076"/>
    </source>
</evidence>
<dbReference type="GO" id="GO:0034975">
    <property type="term" value="P:protein folding in endoplasmic reticulum"/>
    <property type="evidence" value="ECO:0007669"/>
    <property type="project" value="TreeGrafter"/>
</dbReference>
<feature type="repeat" description="TPR" evidence="4">
    <location>
        <begin position="25"/>
        <end position="58"/>
    </location>
</feature>
<dbReference type="CDD" id="cd06257">
    <property type="entry name" value="DnaJ"/>
    <property type="match status" value="1"/>
</dbReference>
<organism evidence="8 9">
    <name type="scientific">Oopsacas minuta</name>
    <dbReference type="NCBI Taxonomy" id="111878"/>
    <lineage>
        <taxon>Eukaryota</taxon>
        <taxon>Metazoa</taxon>
        <taxon>Porifera</taxon>
        <taxon>Hexactinellida</taxon>
        <taxon>Hexasterophora</taxon>
        <taxon>Lyssacinosida</taxon>
        <taxon>Leucopsacidae</taxon>
        <taxon>Oopsacas</taxon>
    </lineage>
</organism>
<evidence type="ECO:0000256" key="6">
    <source>
        <dbReference type="SAM" id="SignalP"/>
    </source>
</evidence>
<feature type="compositionally biased region" description="Basic and acidic residues" evidence="5">
    <location>
        <begin position="434"/>
        <end position="452"/>
    </location>
</feature>
<dbReference type="GO" id="GO:0051087">
    <property type="term" value="F:protein-folding chaperone binding"/>
    <property type="evidence" value="ECO:0007669"/>
    <property type="project" value="TreeGrafter"/>
</dbReference>
<protein>
    <submittedName>
        <fullName evidence="8">DnaJ-like protein subfamily C member 3</fullName>
    </submittedName>
</protein>
<sequence>MNVFFVLTLLSILFQNCNLLSRNEVDEHLLKGKEALTLGRLDEALSHFHSAIDGDPNNFLTHYRRATVYLAMGRVLQAMVDFTSSLQINPEFTQARFQRALLYVKQGKSVEAGEDLALIPDDHEGLEDIRNKLNFIKERRVILSTTKESDYTAIREITGSILDISPWDTDLRLRRAFANELLERNGDAVADLRVASVMLAGDTLVLLRLSLLHYSTGELTESLNSVRECLRLDPDDSACFKHYKKAKKLNKQLETAEDLLNQEKYPQAAAELERSLSTETEVTHFIFRIKARLCHTHRKLGVLDDVLKWCKEALELQPNDINVICDRADQYIDSDMLDEAMKDFRNAKEIDPHFKRAADGLDRVLKLQKQAGKRDYYKILGVKRTAGKKEIMKAYRQLAQEWHPDMFPDPIEKERAEKKFIDIAAAKEVLTNKEKREKYDRGEDPLDPENGKQHHWHQGPHHGFPFGGGGGGFSFKFNF</sequence>
<dbReference type="SUPFAM" id="SSF48452">
    <property type="entry name" value="TPR-like"/>
    <property type="match status" value="1"/>
</dbReference>
<keyword evidence="4" id="KW-0802">TPR repeat</keyword>
<comment type="caution">
    <text evidence="8">The sequence shown here is derived from an EMBL/GenBank/DDBJ whole genome shotgun (WGS) entry which is preliminary data.</text>
</comment>
<dbReference type="AlphaFoldDB" id="A0AAV7K6H4"/>
<dbReference type="PRINTS" id="PR00625">
    <property type="entry name" value="JDOMAIN"/>
</dbReference>
<evidence type="ECO:0000313" key="9">
    <source>
        <dbReference type="Proteomes" id="UP001165289"/>
    </source>
</evidence>
<name>A0AAV7K6H4_9METZ</name>
<dbReference type="Proteomes" id="UP001165289">
    <property type="component" value="Unassembled WGS sequence"/>
</dbReference>
<dbReference type="Gene3D" id="1.10.287.110">
    <property type="entry name" value="DnaJ domain"/>
    <property type="match status" value="1"/>
</dbReference>
<dbReference type="InterPro" id="IPR051727">
    <property type="entry name" value="DnaJ_C3_Co-chaperones"/>
</dbReference>
<feature type="repeat" description="TPR" evidence="4">
    <location>
        <begin position="203"/>
        <end position="236"/>
    </location>
</feature>
<dbReference type="InterPro" id="IPR019734">
    <property type="entry name" value="TPR_rpt"/>
</dbReference>
<reference evidence="8 9" key="1">
    <citation type="journal article" date="2023" name="BMC Biol.">
        <title>The compact genome of the sponge Oopsacas minuta (Hexactinellida) is lacking key metazoan core genes.</title>
        <authorList>
            <person name="Santini S."/>
            <person name="Schenkelaars Q."/>
            <person name="Jourda C."/>
            <person name="Duchesne M."/>
            <person name="Belahbib H."/>
            <person name="Rocher C."/>
            <person name="Selva M."/>
            <person name="Riesgo A."/>
            <person name="Vervoort M."/>
            <person name="Leys S.P."/>
            <person name="Kodjabachian L."/>
            <person name="Le Bivic A."/>
            <person name="Borchiellini C."/>
            <person name="Claverie J.M."/>
            <person name="Renard E."/>
        </authorList>
    </citation>
    <scope>NUCLEOTIDE SEQUENCE [LARGE SCALE GENOMIC DNA]</scope>
    <source>
        <strain evidence="8">SPO-2</strain>
    </source>
</reference>
<dbReference type="PROSITE" id="PS50005">
    <property type="entry name" value="TPR"/>
    <property type="match status" value="2"/>
</dbReference>
<feature type="chain" id="PRO_5043787334" evidence="6">
    <location>
        <begin position="20"/>
        <end position="479"/>
    </location>
</feature>
<dbReference type="InterPro" id="IPR001623">
    <property type="entry name" value="DnaJ_domain"/>
</dbReference>
<dbReference type="InterPro" id="IPR036869">
    <property type="entry name" value="J_dom_sf"/>
</dbReference>
<evidence type="ECO:0000256" key="3">
    <source>
        <dbReference type="ARBA" id="ARBA00022824"/>
    </source>
</evidence>
<gene>
    <name evidence="8" type="ORF">LOD99_11246</name>
</gene>
<keyword evidence="2 6" id="KW-0732">Signal</keyword>
<comment type="subcellular location">
    <subcellularLocation>
        <location evidence="1">Endoplasmic reticulum</location>
    </subcellularLocation>
</comment>
<dbReference type="InterPro" id="IPR011990">
    <property type="entry name" value="TPR-like_helical_dom_sf"/>
</dbReference>